<evidence type="ECO:0000256" key="10">
    <source>
        <dbReference type="ARBA" id="ARBA00022776"/>
    </source>
</evidence>
<evidence type="ECO:0000256" key="13">
    <source>
        <dbReference type="ARBA" id="ARBA00023212"/>
    </source>
</evidence>
<evidence type="ECO:0000256" key="14">
    <source>
        <dbReference type="ARBA" id="ARBA00023242"/>
    </source>
</evidence>
<keyword evidence="12" id="KW-0995">Kinetochore</keyword>
<dbReference type="InterPro" id="IPR013963">
    <property type="entry name" value="DASH_Dad2"/>
</dbReference>
<dbReference type="EMBL" id="MU004240">
    <property type="protein sequence ID" value="KAF2665634.1"/>
    <property type="molecule type" value="Genomic_DNA"/>
</dbReference>
<dbReference type="GO" id="GO:0042729">
    <property type="term" value="C:DASH complex"/>
    <property type="evidence" value="ECO:0007669"/>
    <property type="project" value="InterPro"/>
</dbReference>
<evidence type="ECO:0000256" key="15">
    <source>
        <dbReference type="ARBA" id="ARBA00023306"/>
    </source>
</evidence>
<keyword evidence="13" id="KW-0206">Cytoskeleton</keyword>
<evidence type="ECO:0000256" key="8">
    <source>
        <dbReference type="ARBA" id="ARBA00022618"/>
    </source>
</evidence>
<dbReference type="Proteomes" id="UP000799302">
    <property type="component" value="Unassembled WGS sequence"/>
</dbReference>
<gene>
    <name evidence="19" type="ORF">BT63DRAFT_70535</name>
</gene>
<organism evidence="19 20">
    <name type="scientific">Microthyrium microscopicum</name>
    <dbReference type="NCBI Taxonomy" id="703497"/>
    <lineage>
        <taxon>Eukaryota</taxon>
        <taxon>Fungi</taxon>
        <taxon>Dikarya</taxon>
        <taxon>Ascomycota</taxon>
        <taxon>Pezizomycotina</taxon>
        <taxon>Dothideomycetes</taxon>
        <taxon>Dothideomycetes incertae sedis</taxon>
        <taxon>Microthyriales</taxon>
        <taxon>Microthyriaceae</taxon>
        <taxon>Microthyrium</taxon>
    </lineage>
</organism>
<keyword evidence="14" id="KW-0539">Nucleus</keyword>
<evidence type="ECO:0000256" key="3">
    <source>
        <dbReference type="ARBA" id="ARBA00004629"/>
    </source>
</evidence>
<sequence>MSNFTRPIPSHTRNLSLNQPSASQQAALVARVNEKKAELAGLRELQALSGSVADQMQMLEDKLSTLADGTEAVATVLANWHSVLRAIHMASSEMLTMQWRSHADERIAKLPKPKDDSANETVLPQTLVRIPTQHADLIPQGTSGSIAE</sequence>
<keyword evidence="20" id="KW-1185">Reference proteome</keyword>
<name>A0A6A6U3W0_9PEZI</name>
<keyword evidence="7" id="KW-0963">Cytoplasm</keyword>
<evidence type="ECO:0000256" key="2">
    <source>
        <dbReference type="ARBA" id="ARBA00004186"/>
    </source>
</evidence>
<dbReference type="GO" id="GO:0051301">
    <property type="term" value="P:cell division"/>
    <property type="evidence" value="ECO:0007669"/>
    <property type="project" value="UniProtKB-KW"/>
</dbReference>
<evidence type="ECO:0000256" key="9">
    <source>
        <dbReference type="ARBA" id="ARBA00022701"/>
    </source>
</evidence>
<keyword evidence="10" id="KW-0498">Mitosis</keyword>
<dbReference type="OrthoDB" id="3230169at2759"/>
<evidence type="ECO:0000256" key="7">
    <source>
        <dbReference type="ARBA" id="ARBA00022490"/>
    </source>
</evidence>
<evidence type="ECO:0000256" key="4">
    <source>
        <dbReference type="ARBA" id="ARBA00005501"/>
    </source>
</evidence>
<evidence type="ECO:0000256" key="1">
    <source>
        <dbReference type="ARBA" id="ARBA00004123"/>
    </source>
</evidence>
<dbReference type="PANTHER" id="PTHR28036">
    <property type="entry name" value="DASH COMPLEX SUBUNIT DAD2"/>
    <property type="match status" value="1"/>
</dbReference>
<keyword evidence="8" id="KW-0132">Cell division</keyword>
<dbReference type="AlphaFoldDB" id="A0A6A6U3W0"/>
<keyword evidence="11" id="KW-0159">Chromosome partition</keyword>
<evidence type="ECO:0000256" key="16">
    <source>
        <dbReference type="ARBA" id="ARBA00023328"/>
    </source>
</evidence>
<evidence type="ECO:0000256" key="5">
    <source>
        <dbReference type="ARBA" id="ARBA00020260"/>
    </source>
</evidence>
<accession>A0A6A6U3W0</accession>
<dbReference type="GO" id="GO:0005874">
    <property type="term" value="C:microtubule"/>
    <property type="evidence" value="ECO:0007669"/>
    <property type="project" value="UniProtKB-KW"/>
</dbReference>
<evidence type="ECO:0000256" key="11">
    <source>
        <dbReference type="ARBA" id="ARBA00022829"/>
    </source>
</evidence>
<keyword evidence="6" id="KW-0158">Chromosome</keyword>
<dbReference type="GO" id="GO:1990023">
    <property type="term" value="C:mitotic spindle midzone"/>
    <property type="evidence" value="ECO:0007669"/>
    <property type="project" value="TreeGrafter"/>
</dbReference>
<evidence type="ECO:0000313" key="20">
    <source>
        <dbReference type="Proteomes" id="UP000799302"/>
    </source>
</evidence>
<evidence type="ECO:0000256" key="17">
    <source>
        <dbReference type="ARBA" id="ARBA00030568"/>
    </source>
</evidence>
<proteinExistence type="inferred from homology"/>
<feature type="region of interest" description="Disordered" evidence="18">
    <location>
        <begin position="1"/>
        <end position="20"/>
    </location>
</feature>
<evidence type="ECO:0000313" key="19">
    <source>
        <dbReference type="EMBL" id="KAF2665634.1"/>
    </source>
</evidence>
<dbReference type="Pfam" id="PF08654">
    <property type="entry name" value="DASH_Dad2"/>
    <property type="match status" value="1"/>
</dbReference>
<dbReference type="GO" id="GO:0008608">
    <property type="term" value="P:attachment of spindle microtubules to kinetochore"/>
    <property type="evidence" value="ECO:0007669"/>
    <property type="project" value="TreeGrafter"/>
</dbReference>
<keyword evidence="15" id="KW-0131">Cell cycle</keyword>
<reference evidence="19" key="1">
    <citation type="journal article" date="2020" name="Stud. Mycol.">
        <title>101 Dothideomycetes genomes: a test case for predicting lifestyles and emergence of pathogens.</title>
        <authorList>
            <person name="Haridas S."/>
            <person name="Albert R."/>
            <person name="Binder M."/>
            <person name="Bloem J."/>
            <person name="Labutti K."/>
            <person name="Salamov A."/>
            <person name="Andreopoulos B."/>
            <person name="Baker S."/>
            <person name="Barry K."/>
            <person name="Bills G."/>
            <person name="Bluhm B."/>
            <person name="Cannon C."/>
            <person name="Castanera R."/>
            <person name="Culley D."/>
            <person name="Daum C."/>
            <person name="Ezra D."/>
            <person name="Gonzalez J."/>
            <person name="Henrissat B."/>
            <person name="Kuo A."/>
            <person name="Liang C."/>
            <person name="Lipzen A."/>
            <person name="Lutzoni F."/>
            <person name="Magnuson J."/>
            <person name="Mondo S."/>
            <person name="Nolan M."/>
            <person name="Ohm R."/>
            <person name="Pangilinan J."/>
            <person name="Park H.-J."/>
            <person name="Ramirez L."/>
            <person name="Alfaro M."/>
            <person name="Sun H."/>
            <person name="Tritt A."/>
            <person name="Yoshinaga Y."/>
            <person name="Zwiers L.-H."/>
            <person name="Turgeon B."/>
            <person name="Goodwin S."/>
            <person name="Spatafora J."/>
            <person name="Crous P."/>
            <person name="Grigoriev I."/>
        </authorList>
    </citation>
    <scope>NUCLEOTIDE SEQUENCE</scope>
    <source>
        <strain evidence="19">CBS 115976</strain>
    </source>
</reference>
<keyword evidence="9" id="KW-0493">Microtubule</keyword>
<evidence type="ECO:0000256" key="6">
    <source>
        <dbReference type="ARBA" id="ARBA00022454"/>
    </source>
</evidence>
<comment type="similarity">
    <text evidence="4">Belongs to the DASH complex DAD2 family.</text>
</comment>
<protein>
    <recommendedName>
        <fullName evidence="5">DASH complex subunit DAD2</fullName>
    </recommendedName>
    <alternativeName>
        <fullName evidence="17">Outer kinetochore protein DAD2</fullName>
    </alternativeName>
</protein>
<evidence type="ECO:0000256" key="18">
    <source>
        <dbReference type="SAM" id="MobiDB-lite"/>
    </source>
</evidence>
<keyword evidence="16" id="KW-0137">Centromere</keyword>
<dbReference type="GO" id="GO:0044732">
    <property type="term" value="C:mitotic spindle pole body"/>
    <property type="evidence" value="ECO:0007669"/>
    <property type="project" value="TreeGrafter"/>
</dbReference>
<dbReference type="GO" id="GO:0000278">
    <property type="term" value="P:mitotic cell cycle"/>
    <property type="evidence" value="ECO:0007669"/>
    <property type="project" value="InterPro"/>
</dbReference>
<comment type="subcellular location">
    <subcellularLocation>
        <location evidence="3">Chromosome</location>
        <location evidence="3">Centromere</location>
        <location evidence="3">Kinetochore</location>
    </subcellularLocation>
    <subcellularLocation>
        <location evidence="2">Cytoplasm</location>
        <location evidence="2">Cytoskeleton</location>
        <location evidence="2">Spindle</location>
    </subcellularLocation>
    <subcellularLocation>
        <location evidence="1">Nucleus</location>
    </subcellularLocation>
</comment>
<dbReference type="PANTHER" id="PTHR28036:SF1">
    <property type="entry name" value="DASH COMPLEX SUBUNIT DAD2"/>
    <property type="match status" value="1"/>
</dbReference>
<evidence type="ECO:0000256" key="12">
    <source>
        <dbReference type="ARBA" id="ARBA00022838"/>
    </source>
</evidence>